<dbReference type="EMBL" id="QGEG01000002">
    <property type="protein sequence ID" value="PWL38664.1"/>
    <property type="molecule type" value="Genomic_DNA"/>
</dbReference>
<sequence length="131" mass="15491">MQHYKETFKVVEEDLDDLNHVNNIRYIEWVQEISKNHWLKVVDEATRNEMVWVVKNHNITYAKPAKLDDPIVVNTHIKSTRGPLSTRVVEIRNNKTEQLLVNAITEWCLLDAKTFRPKRVPESVQNLFKKV</sequence>
<dbReference type="Gene3D" id="3.10.129.10">
    <property type="entry name" value="Hotdog Thioesterase"/>
    <property type="match status" value="1"/>
</dbReference>
<evidence type="ECO:0000256" key="2">
    <source>
        <dbReference type="ARBA" id="ARBA00022801"/>
    </source>
</evidence>
<dbReference type="PANTHER" id="PTHR31793">
    <property type="entry name" value="4-HYDROXYBENZOYL-COA THIOESTERASE FAMILY MEMBER"/>
    <property type="match status" value="1"/>
</dbReference>
<dbReference type="PANTHER" id="PTHR31793:SF27">
    <property type="entry name" value="NOVEL THIOESTERASE SUPERFAMILY DOMAIN AND SAPOSIN A-TYPE DOMAIN CONTAINING PROTEIN (0610012H03RIK)"/>
    <property type="match status" value="1"/>
</dbReference>
<name>A0A316KXW3_9FLAO</name>
<evidence type="ECO:0000313" key="5">
    <source>
        <dbReference type="Proteomes" id="UP000245762"/>
    </source>
</evidence>
<dbReference type="Pfam" id="PF01643">
    <property type="entry name" value="Acyl-ACP_TE"/>
    <property type="match status" value="1"/>
</dbReference>
<dbReference type="AlphaFoldDB" id="A0A316KXW3"/>
<feature type="domain" description="Acyl-ACP thioesterase N-terminal hotdog" evidence="3">
    <location>
        <begin position="3"/>
        <end position="125"/>
    </location>
</feature>
<dbReference type="InterPro" id="IPR002864">
    <property type="entry name" value="Acyl-ACP_thioesterase_NHD"/>
</dbReference>
<evidence type="ECO:0000256" key="1">
    <source>
        <dbReference type="ARBA" id="ARBA00005953"/>
    </source>
</evidence>
<dbReference type="GO" id="GO:0006633">
    <property type="term" value="P:fatty acid biosynthetic process"/>
    <property type="evidence" value="ECO:0007669"/>
    <property type="project" value="InterPro"/>
</dbReference>
<evidence type="ECO:0000313" key="4">
    <source>
        <dbReference type="EMBL" id="PWL38664.1"/>
    </source>
</evidence>
<dbReference type="SUPFAM" id="SSF54637">
    <property type="entry name" value="Thioesterase/thiol ester dehydrase-isomerase"/>
    <property type="match status" value="1"/>
</dbReference>
<keyword evidence="5" id="KW-1185">Reference proteome</keyword>
<dbReference type="Proteomes" id="UP000245762">
    <property type="component" value="Unassembled WGS sequence"/>
</dbReference>
<dbReference type="RefSeq" id="WP_109662762.1">
    <property type="nucleotide sequence ID" value="NZ_QGEG01000002.1"/>
</dbReference>
<dbReference type="InterPro" id="IPR050563">
    <property type="entry name" value="4-hydroxybenzoyl-CoA_TE"/>
</dbReference>
<evidence type="ECO:0000259" key="3">
    <source>
        <dbReference type="Pfam" id="PF01643"/>
    </source>
</evidence>
<protein>
    <submittedName>
        <fullName evidence="4">Thioesterase</fullName>
    </submittedName>
</protein>
<comment type="caution">
    <text evidence="4">The sequence shown here is derived from an EMBL/GenBank/DDBJ whole genome shotgun (WGS) entry which is preliminary data.</text>
</comment>
<dbReference type="GO" id="GO:0047617">
    <property type="term" value="F:fatty acyl-CoA hydrolase activity"/>
    <property type="evidence" value="ECO:0007669"/>
    <property type="project" value="TreeGrafter"/>
</dbReference>
<comment type="similarity">
    <text evidence="1">Belongs to the 4-hydroxybenzoyl-CoA thioesterase family.</text>
</comment>
<gene>
    <name evidence="4" type="ORF">DKG77_10455</name>
</gene>
<keyword evidence="2" id="KW-0378">Hydrolase</keyword>
<reference evidence="4 5" key="1">
    <citation type="submission" date="2018-05" db="EMBL/GenBank/DDBJ databases">
        <title>Complete genome sequence of Flagellimonas aquimarina ECD12 isolated from seaweed Ecklonia cava.</title>
        <authorList>
            <person name="Choi S."/>
            <person name="Seong C."/>
        </authorList>
    </citation>
    <scope>NUCLEOTIDE SEQUENCE [LARGE SCALE GENOMIC DNA]</scope>
    <source>
        <strain evidence="4 5">ECD12</strain>
    </source>
</reference>
<dbReference type="OrthoDB" id="9801517at2"/>
<accession>A0A316KXW3</accession>
<organism evidence="4 5">
    <name type="scientific">Flagellimonas aquimarina</name>
    <dbReference type="NCBI Taxonomy" id="2201895"/>
    <lineage>
        <taxon>Bacteria</taxon>
        <taxon>Pseudomonadati</taxon>
        <taxon>Bacteroidota</taxon>
        <taxon>Flavobacteriia</taxon>
        <taxon>Flavobacteriales</taxon>
        <taxon>Flavobacteriaceae</taxon>
        <taxon>Flagellimonas</taxon>
    </lineage>
</organism>
<proteinExistence type="inferred from homology"/>
<dbReference type="InterPro" id="IPR029069">
    <property type="entry name" value="HotDog_dom_sf"/>
</dbReference>
<dbReference type="CDD" id="cd00586">
    <property type="entry name" value="4HBT"/>
    <property type="match status" value="1"/>
</dbReference>